<reference evidence="3" key="1">
    <citation type="submission" date="2016-11" db="UniProtKB">
        <authorList>
            <consortium name="WormBaseParasite"/>
        </authorList>
    </citation>
    <scope>IDENTIFICATION</scope>
</reference>
<accession>A0A1I7WIJ9</accession>
<dbReference type="AlphaFoldDB" id="A0A1I7WIJ9"/>
<dbReference type="InterPro" id="IPR041491">
    <property type="entry name" value="TRPM_SLOG"/>
</dbReference>
<protein>
    <submittedName>
        <fullName evidence="3">LSDAT_euk domain-containing protein</fullName>
    </submittedName>
</protein>
<dbReference type="GO" id="GO:0005261">
    <property type="term" value="F:monoatomic cation channel activity"/>
    <property type="evidence" value="ECO:0007669"/>
    <property type="project" value="TreeGrafter"/>
</dbReference>
<proteinExistence type="predicted"/>
<name>A0A1I7WIJ9_HETBA</name>
<evidence type="ECO:0000313" key="3">
    <source>
        <dbReference type="WBParaSite" id="Hba_04834"/>
    </source>
</evidence>
<sequence>MAQGNGTRKVPVVCAVLEGGTSTIKAVHQYLTQELDIPVIVCDGSGRASDLIAFASRYIDTDGTFATEVRDQMLSLISTVFPEYPQSPVHLFETIVQCARRTDLLTIFRYGEDRQEDVDHSILTAVLKRQNLSLPDQVTFGFLHSSASTGINCNPKLPSPLNTPLNGFSVDVVGCPGSTHECVFRIVVHNPFSSPVTIFHKKFFLLCLASNEMHMLSRLVLSTPNCSLSPFRVCDGFSSNNDFKASVFVDGGVPERCRSLTSKSPNLKQFSVEYAVFGGSSYSNYFVRLSLPLNLDLWFFTNYKLALTLSWNRVDVARSCLFGNGKHWPINALHAAMSEALRLDRVKQLMNLSPCVSCSRFTIILFIFTPLINNHIFLYKACKECIF</sequence>
<dbReference type="PANTHER" id="PTHR13800:SF1">
    <property type="entry name" value="TRANSIENT RECEPTOR POTENTIAL CATION CHANNEL TRPM"/>
    <property type="match status" value="1"/>
</dbReference>
<feature type="domain" description="TRPM SLOG" evidence="1">
    <location>
        <begin position="6"/>
        <end position="98"/>
    </location>
</feature>
<evidence type="ECO:0000313" key="2">
    <source>
        <dbReference type="Proteomes" id="UP000095283"/>
    </source>
</evidence>
<dbReference type="Pfam" id="PF18139">
    <property type="entry name" value="LSDAT_euk"/>
    <property type="match status" value="1"/>
</dbReference>
<keyword evidence="2" id="KW-1185">Reference proteome</keyword>
<dbReference type="GO" id="GO:0005886">
    <property type="term" value="C:plasma membrane"/>
    <property type="evidence" value="ECO:0007669"/>
    <property type="project" value="TreeGrafter"/>
</dbReference>
<dbReference type="PANTHER" id="PTHR13800">
    <property type="entry name" value="TRANSIENT RECEPTOR POTENTIAL CATION CHANNEL, SUBFAMILY M, MEMBER 6"/>
    <property type="match status" value="1"/>
</dbReference>
<dbReference type="InterPro" id="IPR050927">
    <property type="entry name" value="TRPM"/>
</dbReference>
<dbReference type="WBParaSite" id="Hba_04834">
    <property type="protein sequence ID" value="Hba_04834"/>
    <property type="gene ID" value="Hba_04834"/>
</dbReference>
<dbReference type="GO" id="GO:0030001">
    <property type="term" value="P:metal ion transport"/>
    <property type="evidence" value="ECO:0007669"/>
    <property type="project" value="TreeGrafter"/>
</dbReference>
<evidence type="ECO:0000259" key="1">
    <source>
        <dbReference type="Pfam" id="PF18139"/>
    </source>
</evidence>
<dbReference type="Proteomes" id="UP000095283">
    <property type="component" value="Unplaced"/>
</dbReference>
<organism evidence="2 3">
    <name type="scientific">Heterorhabditis bacteriophora</name>
    <name type="common">Entomopathogenic nematode worm</name>
    <dbReference type="NCBI Taxonomy" id="37862"/>
    <lineage>
        <taxon>Eukaryota</taxon>
        <taxon>Metazoa</taxon>
        <taxon>Ecdysozoa</taxon>
        <taxon>Nematoda</taxon>
        <taxon>Chromadorea</taxon>
        <taxon>Rhabditida</taxon>
        <taxon>Rhabditina</taxon>
        <taxon>Rhabditomorpha</taxon>
        <taxon>Strongyloidea</taxon>
        <taxon>Heterorhabditidae</taxon>
        <taxon>Heterorhabditis</taxon>
    </lineage>
</organism>